<evidence type="ECO:0000256" key="1">
    <source>
        <dbReference type="SAM" id="MobiDB-lite"/>
    </source>
</evidence>
<feature type="chain" id="PRO_5009312003" evidence="2">
    <location>
        <begin position="20"/>
        <end position="573"/>
    </location>
</feature>
<dbReference type="WBParaSite" id="L893_g15363.t1">
    <property type="protein sequence ID" value="L893_g15363.t1"/>
    <property type="gene ID" value="L893_g15363"/>
</dbReference>
<dbReference type="Proteomes" id="UP000095287">
    <property type="component" value="Unplaced"/>
</dbReference>
<feature type="signal peptide" evidence="2">
    <location>
        <begin position="1"/>
        <end position="19"/>
    </location>
</feature>
<accession>A0A1I7YDW1</accession>
<evidence type="ECO:0000313" key="3">
    <source>
        <dbReference type="Proteomes" id="UP000095287"/>
    </source>
</evidence>
<keyword evidence="3" id="KW-1185">Reference proteome</keyword>
<organism evidence="3 4">
    <name type="scientific">Steinernema glaseri</name>
    <dbReference type="NCBI Taxonomy" id="37863"/>
    <lineage>
        <taxon>Eukaryota</taxon>
        <taxon>Metazoa</taxon>
        <taxon>Ecdysozoa</taxon>
        <taxon>Nematoda</taxon>
        <taxon>Chromadorea</taxon>
        <taxon>Rhabditida</taxon>
        <taxon>Tylenchina</taxon>
        <taxon>Panagrolaimomorpha</taxon>
        <taxon>Strongyloidoidea</taxon>
        <taxon>Steinernematidae</taxon>
        <taxon>Steinernema</taxon>
    </lineage>
</organism>
<proteinExistence type="predicted"/>
<dbReference type="AlphaFoldDB" id="A0A1I7YDW1"/>
<keyword evidence="2" id="KW-0732">Signal</keyword>
<evidence type="ECO:0000313" key="4">
    <source>
        <dbReference type="WBParaSite" id="L893_g15363.t1"/>
    </source>
</evidence>
<sequence>MFRLALLAGLLALAQYASADSTCNAGTQTHHTASKCEGFSFFSPTTEGYPGGTGCLQNVSYEMDYPNCQYTDAAVGIYAKFYTCPNATSDGKLVFESDFGEITIDANSCNKTAPLFVGYGDVLNFTLIQGKTYFNFMLVLSTNNYTVPTTTTVVTTPAIPTKATVPSTKSGAKLDLIIVLDEIYNRNSSLPAINKIVTSFVDLVHPTIVADPLSGIRINPIFVGQALFSQANWQMPQQAFLSMVNAFMITAGYNSMQEYGLTDYTPVTDFLDSSFGPSNKNVRDHTTRAMLIFTSNDSNKTALAENFITKAQQYDVHTIVVPVDSDVTNINEQLRKYPDVSTKPLFYEAIDSTSYNATEVAEDLFQNYLLNGNKLCNVKCVASGNDFKFPNVPTAFKGNHYCANTKGFRCSLKEIFAKSISSGNFAANVFAATTAKPAAPTTAKPAAGTTAKPAAGTTAKPGAGTTAKPAAGTTAKPGAVTTANPTGCSLDKEVTVKLTEYDINTGFDTLNFYEVTEIERSVHSAYLSLKSHFSFTGFAVKNSQFKANLSDAYFVFNSVPSSVYGGFELSISC</sequence>
<evidence type="ECO:0000256" key="2">
    <source>
        <dbReference type="SAM" id="SignalP"/>
    </source>
</evidence>
<protein>
    <submittedName>
        <fullName evidence="4">VWFA domain-containing protein</fullName>
    </submittedName>
</protein>
<feature type="region of interest" description="Disordered" evidence="1">
    <location>
        <begin position="440"/>
        <end position="478"/>
    </location>
</feature>
<reference evidence="4" key="1">
    <citation type="submission" date="2016-11" db="UniProtKB">
        <authorList>
            <consortium name="WormBaseParasite"/>
        </authorList>
    </citation>
    <scope>IDENTIFICATION</scope>
</reference>
<name>A0A1I7YDW1_9BILA</name>